<keyword evidence="1" id="KW-0812">Transmembrane</keyword>
<keyword evidence="1" id="KW-1133">Transmembrane helix</keyword>
<feature type="domain" description="DUF2489" evidence="2">
    <location>
        <begin position="14"/>
        <end position="137"/>
    </location>
</feature>
<evidence type="ECO:0000259" key="2">
    <source>
        <dbReference type="Pfam" id="PF10675"/>
    </source>
</evidence>
<gene>
    <name evidence="3" type="ORF">EDC44_11930</name>
</gene>
<dbReference type="RefSeq" id="WP_131977719.1">
    <property type="nucleotide sequence ID" value="NZ_SLYB01000019.1"/>
</dbReference>
<dbReference type="OrthoDB" id="5293867at2"/>
<comment type="caution">
    <text evidence="3">The sequence shown here is derived from an EMBL/GenBank/DDBJ whole genome shotgun (WGS) entry which is preliminary data.</text>
</comment>
<protein>
    <submittedName>
        <fullName evidence="3">Uncharacterized protein DUF2489</fullName>
    </submittedName>
</protein>
<accession>A0A4R2TFE0</accession>
<keyword evidence="1" id="KW-0472">Membrane</keyword>
<keyword evidence="4" id="KW-1185">Reference proteome</keyword>
<evidence type="ECO:0000256" key="1">
    <source>
        <dbReference type="SAM" id="Phobius"/>
    </source>
</evidence>
<organism evidence="3 4">
    <name type="scientific">Cricetibacter osteomyelitidis</name>
    <dbReference type="NCBI Taxonomy" id="1521931"/>
    <lineage>
        <taxon>Bacteria</taxon>
        <taxon>Pseudomonadati</taxon>
        <taxon>Pseudomonadota</taxon>
        <taxon>Gammaproteobacteria</taxon>
        <taxon>Pasteurellales</taxon>
        <taxon>Pasteurellaceae</taxon>
        <taxon>Cricetibacter</taxon>
    </lineage>
</organism>
<reference evidence="3 4" key="1">
    <citation type="submission" date="2019-03" db="EMBL/GenBank/DDBJ databases">
        <title>Genomic Encyclopedia of Type Strains, Phase IV (KMG-IV): sequencing the most valuable type-strain genomes for metagenomic binning, comparative biology and taxonomic classification.</title>
        <authorList>
            <person name="Goeker M."/>
        </authorList>
    </citation>
    <scope>NUCLEOTIDE SEQUENCE [LARGE SCALE GENOMIC DNA]</scope>
    <source>
        <strain evidence="3 4">DSM 28404</strain>
    </source>
</reference>
<evidence type="ECO:0000313" key="3">
    <source>
        <dbReference type="EMBL" id="TCP93432.1"/>
    </source>
</evidence>
<dbReference type="Proteomes" id="UP000295763">
    <property type="component" value="Unassembled WGS sequence"/>
</dbReference>
<feature type="transmembrane region" description="Helical" evidence="1">
    <location>
        <begin position="6"/>
        <end position="28"/>
    </location>
</feature>
<name>A0A4R2TFE0_9PAST</name>
<proteinExistence type="predicted"/>
<dbReference type="Pfam" id="PF10675">
    <property type="entry name" value="DUF2489"/>
    <property type="match status" value="1"/>
</dbReference>
<sequence length="144" mass="16440">MITYILLLVGGVIVAAMAGYAGWLLLALQKQKKALANARQARVERLKESIIIIAKAMQTGECNHSEGVIRLRMLLDPLGKRLRAYSAMWELYEVVQNMPTHEARGNQPKQERMKQDLTRMKSETKLEAKIKLELHQLLNDIEML</sequence>
<dbReference type="EMBL" id="SLYB01000019">
    <property type="protein sequence ID" value="TCP93432.1"/>
    <property type="molecule type" value="Genomic_DNA"/>
</dbReference>
<dbReference type="InterPro" id="IPR019617">
    <property type="entry name" value="DUF2489"/>
</dbReference>
<evidence type="ECO:0000313" key="4">
    <source>
        <dbReference type="Proteomes" id="UP000295763"/>
    </source>
</evidence>
<dbReference type="AlphaFoldDB" id="A0A4R2TFE0"/>